<keyword evidence="5" id="KW-0804">Transcription</keyword>
<organism evidence="8 9">
    <name type="scientific">Mytilus coruscus</name>
    <name type="common">Sea mussel</name>
    <dbReference type="NCBI Taxonomy" id="42192"/>
    <lineage>
        <taxon>Eukaryota</taxon>
        <taxon>Metazoa</taxon>
        <taxon>Spiralia</taxon>
        <taxon>Lophotrochozoa</taxon>
        <taxon>Mollusca</taxon>
        <taxon>Bivalvia</taxon>
        <taxon>Autobranchia</taxon>
        <taxon>Pteriomorphia</taxon>
        <taxon>Mytilida</taxon>
        <taxon>Mytiloidea</taxon>
        <taxon>Mytilidae</taxon>
        <taxon>Mytilinae</taxon>
        <taxon>Mytilus</taxon>
    </lineage>
</organism>
<dbReference type="InterPro" id="IPR009044">
    <property type="entry name" value="ssDNA-bd_transcriptional_reg"/>
</dbReference>
<protein>
    <recommendedName>
        <fullName evidence="7">Transcriptional coactivator p15 (PC4) C-terminal domain-containing protein</fullName>
    </recommendedName>
</protein>
<feature type="domain" description="Transcriptional coactivator p15 (PC4) C-terminal" evidence="7">
    <location>
        <begin position="9"/>
        <end position="58"/>
    </location>
</feature>
<evidence type="ECO:0000313" key="9">
    <source>
        <dbReference type="Proteomes" id="UP000507470"/>
    </source>
</evidence>
<evidence type="ECO:0000256" key="2">
    <source>
        <dbReference type="ARBA" id="ARBA00009001"/>
    </source>
</evidence>
<evidence type="ECO:0000256" key="6">
    <source>
        <dbReference type="ARBA" id="ARBA00023242"/>
    </source>
</evidence>
<dbReference type="AlphaFoldDB" id="A0A6J8F075"/>
<comment type="subcellular location">
    <subcellularLocation>
        <location evidence="1">Nucleus</location>
    </subcellularLocation>
</comment>
<reference evidence="8 9" key="1">
    <citation type="submission" date="2020-06" db="EMBL/GenBank/DDBJ databases">
        <authorList>
            <person name="Li R."/>
            <person name="Bekaert M."/>
        </authorList>
    </citation>
    <scope>NUCLEOTIDE SEQUENCE [LARGE SCALE GENOMIC DNA]</scope>
    <source>
        <strain evidence="9">wild</strain>
    </source>
</reference>
<dbReference type="GO" id="GO:0005634">
    <property type="term" value="C:nucleus"/>
    <property type="evidence" value="ECO:0007669"/>
    <property type="project" value="UniProtKB-SubCell"/>
</dbReference>
<dbReference type="InterPro" id="IPR003173">
    <property type="entry name" value="PC4_C"/>
</dbReference>
<keyword evidence="3" id="KW-0805">Transcription regulation</keyword>
<evidence type="ECO:0000256" key="5">
    <source>
        <dbReference type="ARBA" id="ARBA00023163"/>
    </source>
</evidence>
<sequence length="169" mass="19353">MESACCNIEIGNQRFVSASEWKDEIRTDVREWETKNDWKVPTKTGISLPLQRWKPLTDNFEFSDQTLVEKRVYSTHLGGNVYCTVKANSVCIDMRQHWLPPNQTEVVPTKKGITLRPMKYTKLKDEAALIGDFVPELNSIVPCPYIPDHLNQVGLLKCSVCNPCHCADW</sequence>
<dbReference type="Proteomes" id="UP000507470">
    <property type="component" value="Unassembled WGS sequence"/>
</dbReference>
<accession>A0A6J8F075</accession>
<evidence type="ECO:0000256" key="4">
    <source>
        <dbReference type="ARBA" id="ARBA00023125"/>
    </source>
</evidence>
<proteinExistence type="inferred from homology"/>
<dbReference type="PANTHER" id="PTHR13215">
    <property type="entry name" value="RNA POLYMERASE II TRANSCRIPTIONAL COACTIVATOR"/>
    <property type="match status" value="1"/>
</dbReference>
<dbReference type="OrthoDB" id="6039096at2759"/>
<dbReference type="InterPro" id="IPR045125">
    <property type="entry name" value="Sub1/Tcp4-like"/>
</dbReference>
<evidence type="ECO:0000256" key="3">
    <source>
        <dbReference type="ARBA" id="ARBA00023015"/>
    </source>
</evidence>
<gene>
    <name evidence="8" type="ORF">MCOR_58035</name>
</gene>
<name>A0A6J8F075_MYTCO</name>
<dbReference type="GO" id="GO:0003713">
    <property type="term" value="F:transcription coactivator activity"/>
    <property type="evidence" value="ECO:0007669"/>
    <property type="project" value="InterPro"/>
</dbReference>
<dbReference type="SUPFAM" id="SSF54447">
    <property type="entry name" value="ssDNA-binding transcriptional regulator domain"/>
    <property type="match status" value="1"/>
</dbReference>
<keyword evidence="9" id="KW-1185">Reference proteome</keyword>
<keyword evidence="6" id="KW-0539">Nucleus</keyword>
<evidence type="ECO:0000313" key="8">
    <source>
        <dbReference type="EMBL" id="CAC5426309.1"/>
    </source>
</evidence>
<evidence type="ECO:0000259" key="7">
    <source>
        <dbReference type="Pfam" id="PF02229"/>
    </source>
</evidence>
<keyword evidence="4" id="KW-0238">DNA-binding</keyword>
<comment type="similarity">
    <text evidence="2">Belongs to the transcriptional coactivator PC4 family.</text>
</comment>
<evidence type="ECO:0000256" key="1">
    <source>
        <dbReference type="ARBA" id="ARBA00004123"/>
    </source>
</evidence>
<dbReference type="Pfam" id="PF02229">
    <property type="entry name" value="PC4"/>
    <property type="match status" value="1"/>
</dbReference>
<dbReference type="GO" id="GO:0003677">
    <property type="term" value="F:DNA binding"/>
    <property type="evidence" value="ECO:0007669"/>
    <property type="project" value="UniProtKB-KW"/>
</dbReference>
<dbReference type="Gene3D" id="2.30.31.10">
    <property type="entry name" value="Transcriptional Coactivator Pc4, Chain A"/>
    <property type="match status" value="2"/>
</dbReference>
<dbReference type="GO" id="GO:0060261">
    <property type="term" value="P:positive regulation of transcription initiation by RNA polymerase II"/>
    <property type="evidence" value="ECO:0007669"/>
    <property type="project" value="InterPro"/>
</dbReference>
<dbReference type="EMBL" id="CACVKT020010426">
    <property type="protein sequence ID" value="CAC5426309.1"/>
    <property type="molecule type" value="Genomic_DNA"/>
</dbReference>